<gene>
    <name evidence="8" type="ORF">AC244_31305</name>
</gene>
<protein>
    <recommendedName>
        <fullName evidence="4 7">dTDP-4-dehydrorhamnose 3,5-epimerase</fullName>
        <ecNumber evidence="3 7">5.1.3.13</ecNumber>
    </recommendedName>
    <alternativeName>
        <fullName evidence="7">Thymidine diphospho-4-keto-rhamnose 3,5-epimerase</fullName>
    </alternativeName>
</protein>
<dbReference type="GO" id="GO:0019305">
    <property type="term" value="P:dTDP-rhamnose biosynthetic process"/>
    <property type="evidence" value="ECO:0007669"/>
    <property type="project" value="UniProtKB-UniRule"/>
</dbReference>
<feature type="active site" description="Proton donor" evidence="5">
    <location>
        <position position="126"/>
    </location>
</feature>
<comment type="catalytic activity">
    <reaction evidence="1 7">
        <text>dTDP-4-dehydro-6-deoxy-alpha-D-glucose = dTDP-4-dehydro-beta-L-rhamnose</text>
        <dbReference type="Rhea" id="RHEA:16969"/>
        <dbReference type="ChEBI" id="CHEBI:57649"/>
        <dbReference type="ChEBI" id="CHEBI:62830"/>
        <dbReference type="EC" id="5.1.3.13"/>
    </reaction>
</comment>
<dbReference type="AlphaFoldDB" id="A0A0L8BFE7"/>
<dbReference type="SUPFAM" id="SSF51182">
    <property type="entry name" value="RmlC-like cupins"/>
    <property type="match status" value="1"/>
</dbReference>
<dbReference type="CDD" id="cd00438">
    <property type="entry name" value="cupin_RmlC"/>
    <property type="match status" value="1"/>
</dbReference>
<dbReference type="PANTHER" id="PTHR21047:SF2">
    <property type="entry name" value="THYMIDINE DIPHOSPHO-4-KETO-RHAMNOSE 3,5-EPIMERASE"/>
    <property type="match status" value="1"/>
</dbReference>
<evidence type="ECO:0000313" key="8">
    <source>
        <dbReference type="EMBL" id="KOF13396.1"/>
    </source>
</evidence>
<evidence type="ECO:0000256" key="4">
    <source>
        <dbReference type="ARBA" id="ARBA00019595"/>
    </source>
</evidence>
<dbReference type="GO" id="GO:0000271">
    <property type="term" value="P:polysaccharide biosynthetic process"/>
    <property type="evidence" value="ECO:0007669"/>
    <property type="project" value="TreeGrafter"/>
</dbReference>
<comment type="subunit">
    <text evidence="7">Homodimer.</text>
</comment>
<evidence type="ECO:0000256" key="3">
    <source>
        <dbReference type="ARBA" id="ARBA00012098"/>
    </source>
</evidence>
<feature type="active site" description="Proton acceptor" evidence="5">
    <location>
        <position position="56"/>
    </location>
</feature>
<keyword evidence="7" id="KW-0413">Isomerase</keyword>
<evidence type="ECO:0000313" key="9">
    <source>
        <dbReference type="Proteomes" id="UP000037425"/>
    </source>
</evidence>
<evidence type="ECO:0000256" key="6">
    <source>
        <dbReference type="PIRSR" id="PIRSR600888-3"/>
    </source>
</evidence>
<comment type="pathway">
    <text evidence="7">Carbohydrate biosynthesis; dTDP-L-rhamnose biosynthesis.</text>
</comment>
<reference evidence="9" key="1">
    <citation type="submission" date="2015-07" db="EMBL/GenBank/DDBJ databases">
        <title>Whole genome sequence of an Ensifer adhaerens strain isolated from a cave pool in the Wind Cave National Park.</title>
        <authorList>
            <person name="Eng W.W.H."/>
            <person name="Gan H.M."/>
            <person name="Barton H.A."/>
            <person name="Savka M.A."/>
        </authorList>
    </citation>
    <scope>NUCLEOTIDE SEQUENCE [LARGE SCALE GENOMIC DNA]</scope>
    <source>
        <strain evidence="9">SD006</strain>
    </source>
</reference>
<dbReference type="InterPro" id="IPR000888">
    <property type="entry name" value="RmlC-like"/>
</dbReference>
<dbReference type="PANTHER" id="PTHR21047">
    <property type="entry name" value="DTDP-6-DEOXY-D-GLUCOSE-3,5 EPIMERASE"/>
    <property type="match status" value="1"/>
</dbReference>
<dbReference type="InterPro" id="IPR014710">
    <property type="entry name" value="RmlC-like_jellyroll"/>
</dbReference>
<dbReference type="InterPro" id="IPR011051">
    <property type="entry name" value="RmlC_Cupin_sf"/>
</dbReference>
<comment type="function">
    <text evidence="2 7">Catalyzes the epimerization of the C3' and C5'positions of dTDP-6-deoxy-D-xylo-4-hexulose, forming dTDP-6-deoxy-L-lyxo-4-hexulose.</text>
</comment>
<dbReference type="RefSeq" id="WP_053252720.1">
    <property type="nucleotide sequence ID" value="NZ_LGAP01000038.1"/>
</dbReference>
<dbReference type="GO" id="GO:0008830">
    <property type="term" value="F:dTDP-4-dehydrorhamnose 3,5-epimerase activity"/>
    <property type="evidence" value="ECO:0007669"/>
    <property type="project" value="UniProtKB-UniRule"/>
</dbReference>
<sequence length="190" mass="21357">MTFKVLLLRPKRFGDDRGWFSEVYNETVFSGYGVTDRFVQDNHSLSVPVGTLRGLHFQTPPYEQAKLVRCIRGRIFDVAVDLRRGSPTFGRWVGAELSAENGYQLYVPVGFAHGFVTLEPSTEVTYKVSNLYSPENDGGILWSDPQIGVEWPLPQGSDPILSPKDRRLPLLSDFDSPFGYDGTPLELVEI</sequence>
<dbReference type="Gene3D" id="2.60.120.10">
    <property type="entry name" value="Jelly Rolls"/>
    <property type="match status" value="1"/>
</dbReference>
<dbReference type="EMBL" id="LGAP01000038">
    <property type="protein sequence ID" value="KOF13396.1"/>
    <property type="molecule type" value="Genomic_DNA"/>
</dbReference>
<dbReference type="EC" id="5.1.3.13" evidence="3 7"/>
<evidence type="ECO:0000256" key="7">
    <source>
        <dbReference type="RuleBase" id="RU364069"/>
    </source>
</evidence>
<evidence type="ECO:0000256" key="1">
    <source>
        <dbReference type="ARBA" id="ARBA00001298"/>
    </source>
</evidence>
<feature type="site" description="Participates in a stacking interaction with the thymidine ring of dTDP-4-oxo-6-deoxyglucose" evidence="6">
    <location>
        <position position="132"/>
    </location>
</feature>
<evidence type="ECO:0000256" key="2">
    <source>
        <dbReference type="ARBA" id="ARBA00001997"/>
    </source>
</evidence>
<name>A0A0L8BFE7_ENSAD</name>
<evidence type="ECO:0000256" key="5">
    <source>
        <dbReference type="PIRSR" id="PIRSR600888-1"/>
    </source>
</evidence>
<dbReference type="UniPathway" id="UPA00124"/>
<comment type="caution">
    <text evidence="8">The sequence shown here is derived from an EMBL/GenBank/DDBJ whole genome shotgun (WGS) entry which is preliminary data.</text>
</comment>
<accession>A0A0L8BFE7</accession>
<dbReference type="GO" id="GO:0005829">
    <property type="term" value="C:cytosol"/>
    <property type="evidence" value="ECO:0007669"/>
    <property type="project" value="TreeGrafter"/>
</dbReference>
<organism evidence="8 9">
    <name type="scientific">Ensifer adhaerens</name>
    <name type="common">Sinorhizobium morelense</name>
    <dbReference type="NCBI Taxonomy" id="106592"/>
    <lineage>
        <taxon>Bacteria</taxon>
        <taxon>Pseudomonadati</taxon>
        <taxon>Pseudomonadota</taxon>
        <taxon>Alphaproteobacteria</taxon>
        <taxon>Hyphomicrobiales</taxon>
        <taxon>Rhizobiaceae</taxon>
        <taxon>Sinorhizobium/Ensifer group</taxon>
        <taxon>Ensifer</taxon>
    </lineage>
</organism>
<dbReference type="Proteomes" id="UP000037425">
    <property type="component" value="Unassembled WGS sequence"/>
</dbReference>
<dbReference type="NCBIfam" id="TIGR01221">
    <property type="entry name" value="rmlC"/>
    <property type="match status" value="1"/>
</dbReference>
<proteinExistence type="inferred from homology"/>
<dbReference type="PATRIC" id="fig|106592.7.peg.5454"/>
<dbReference type="OrthoDB" id="9800680at2"/>
<dbReference type="Pfam" id="PF00908">
    <property type="entry name" value="dTDP_sugar_isom"/>
    <property type="match status" value="1"/>
</dbReference>
<comment type="similarity">
    <text evidence="7">Belongs to the dTDP-4-dehydrorhamnose 3,5-epimerase family.</text>
</comment>